<evidence type="ECO:0000313" key="2">
    <source>
        <dbReference type="Proteomes" id="UP000824202"/>
    </source>
</evidence>
<comment type="caution">
    <text evidence="1">The sequence shown here is derived from an EMBL/GenBank/DDBJ whole genome shotgun (WGS) entry which is preliminary data.</text>
</comment>
<dbReference type="AlphaFoldDB" id="A0A9D1V1J0"/>
<proteinExistence type="predicted"/>
<accession>A0A9D1V1J0</accession>
<organism evidence="1 2">
    <name type="scientific">Candidatus Odoribacter faecigallinarum</name>
    <dbReference type="NCBI Taxonomy" id="2838706"/>
    <lineage>
        <taxon>Bacteria</taxon>
        <taxon>Pseudomonadati</taxon>
        <taxon>Bacteroidota</taxon>
        <taxon>Bacteroidia</taxon>
        <taxon>Bacteroidales</taxon>
        <taxon>Odoribacteraceae</taxon>
        <taxon>Odoribacter</taxon>
    </lineage>
</organism>
<name>A0A9D1V1J0_9BACT</name>
<protein>
    <submittedName>
        <fullName evidence="1">Uncharacterized protein</fullName>
    </submittedName>
</protein>
<gene>
    <name evidence="1" type="ORF">H9863_09940</name>
</gene>
<dbReference type="Proteomes" id="UP000824202">
    <property type="component" value="Unassembled WGS sequence"/>
</dbReference>
<dbReference type="EMBL" id="DXFT01000196">
    <property type="protein sequence ID" value="HIX04415.1"/>
    <property type="molecule type" value="Genomic_DNA"/>
</dbReference>
<reference evidence="1" key="1">
    <citation type="journal article" date="2021" name="PeerJ">
        <title>Extensive microbial diversity within the chicken gut microbiome revealed by metagenomics and culture.</title>
        <authorList>
            <person name="Gilroy R."/>
            <person name="Ravi A."/>
            <person name="Getino M."/>
            <person name="Pursley I."/>
            <person name="Horton D.L."/>
            <person name="Alikhan N.F."/>
            <person name="Baker D."/>
            <person name="Gharbi K."/>
            <person name="Hall N."/>
            <person name="Watson M."/>
            <person name="Adriaenssens E.M."/>
            <person name="Foster-Nyarko E."/>
            <person name="Jarju S."/>
            <person name="Secka A."/>
            <person name="Antonio M."/>
            <person name="Oren A."/>
            <person name="Chaudhuri R.R."/>
            <person name="La Ragione R."/>
            <person name="Hildebrand F."/>
            <person name="Pallen M.J."/>
        </authorList>
    </citation>
    <scope>NUCLEOTIDE SEQUENCE</scope>
    <source>
        <strain evidence="1">23274</strain>
    </source>
</reference>
<sequence length="67" mass="7319">MSYSFLWHAGGTGFVALYQETEDAGAACGEAEYILAMPVKVVNTSVIRARHRARMVLEATTERGCPK</sequence>
<reference evidence="1" key="2">
    <citation type="submission" date="2021-04" db="EMBL/GenBank/DDBJ databases">
        <authorList>
            <person name="Gilroy R."/>
        </authorList>
    </citation>
    <scope>NUCLEOTIDE SEQUENCE</scope>
    <source>
        <strain evidence="1">23274</strain>
    </source>
</reference>
<evidence type="ECO:0000313" key="1">
    <source>
        <dbReference type="EMBL" id="HIX04415.1"/>
    </source>
</evidence>